<name>A0AAP0F724_9MAGN</name>
<dbReference type="PANTHER" id="PTHR33322">
    <property type="entry name" value="BAG DOMAIN CONTAINING PROTEIN, EXPRESSED"/>
    <property type="match status" value="1"/>
</dbReference>
<gene>
    <name evidence="5" type="ORF">Sjap_021042</name>
</gene>
<dbReference type="EMBL" id="JBBNAE010000008">
    <property type="protein sequence ID" value="KAK9103788.1"/>
    <property type="molecule type" value="Genomic_DNA"/>
</dbReference>
<proteinExistence type="predicted"/>
<dbReference type="Gene3D" id="1.20.58.120">
    <property type="entry name" value="BAG domain"/>
    <property type="match status" value="1"/>
</dbReference>
<dbReference type="SMART" id="SM00264">
    <property type="entry name" value="BAG"/>
    <property type="match status" value="1"/>
</dbReference>
<dbReference type="GO" id="GO:0009506">
    <property type="term" value="C:plasmodesma"/>
    <property type="evidence" value="ECO:0007669"/>
    <property type="project" value="TreeGrafter"/>
</dbReference>
<feature type="compositionally biased region" description="Basic residues" evidence="3">
    <location>
        <begin position="1169"/>
        <end position="1179"/>
    </location>
</feature>
<feature type="region of interest" description="Disordered" evidence="3">
    <location>
        <begin position="1027"/>
        <end position="1058"/>
    </location>
</feature>
<feature type="region of interest" description="Disordered" evidence="3">
    <location>
        <begin position="676"/>
        <end position="747"/>
    </location>
</feature>
<feature type="region of interest" description="Disordered" evidence="3">
    <location>
        <begin position="487"/>
        <end position="556"/>
    </location>
</feature>
<evidence type="ECO:0000313" key="5">
    <source>
        <dbReference type="EMBL" id="KAK9103788.1"/>
    </source>
</evidence>
<dbReference type="InterPro" id="IPR040400">
    <property type="entry name" value="BAG5/6/7/8"/>
</dbReference>
<feature type="compositionally biased region" description="Basic and acidic residues" evidence="3">
    <location>
        <begin position="737"/>
        <end position="746"/>
    </location>
</feature>
<feature type="compositionally biased region" description="Polar residues" evidence="3">
    <location>
        <begin position="721"/>
        <end position="734"/>
    </location>
</feature>
<feature type="region of interest" description="Disordered" evidence="3">
    <location>
        <begin position="1169"/>
        <end position="1198"/>
    </location>
</feature>
<dbReference type="GO" id="GO:0006457">
    <property type="term" value="P:protein folding"/>
    <property type="evidence" value="ECO:0007669"/>
    <property type="project" value="TreeGrafter"/>
</dbReference>
<dbReference type="InterPro" id="IPR003103">
    <property type="entry name" value="BAG_domain"/>
</dbReference>
<evidence type="ECO:0000256" key="2">
    <source>
        <dbReference type="SAM" id="Coils"/>
    </source>
</evidence>
<feature type="compositionally biased region" description="Basic and acidic residues" evidence="3">
    <location>
        <begin position="487"/>
        <end position="496"/>
    </location>
</feature>
<dbReference type="CDD" id="cd23767">
    <property type="entry name" value="IQCD"/>
    <property type="match status" value="1"/>
</dbReference>
<feature type="region of interest" description="Disordered" evidence="3">
    <location>
        <begin position="195"/>
        <end position="244"/>
    </location>
</feature>
<feature type="compositionally biased region" description="Polar residues" evidence="3">
    <location>
        <begin position="447"/>
        <end position="460"/>
    </location>
</feature>
<feature type="region of interest" description="Disordered" evidence="3">
    <location>
        <begin position="786"/>
        <end position="855"/>
    </location>
</feature>
<protein>
    <recommendedName>
        <fullName evidence="4">BAG domain-containing protein</fullName>
    </recommendedName>
</protein>
<feature type="compositionally biased region" description="Polar residues" evidence="3">
    <location>
        <begin position="697"/>
        <end position="712"/>
    </location>
</feature>
<dbReference type="FunFam" id="1.20.58.120:FF:000010">
    <property type="entry name" value="BAG family molecular chaperone regulator 6"/>
    <property type="match status" value="1"/>
</dbReference>
<dbReference type="Pfam" id="PF02179">
    <property type="entry name" value="BAG"/>
    <property type="match status" value="1"/>
</dbReference>
<feature type="compositionally biased region" description="Basic and acidic residues" evidence="3">
    <location>
        <begin position="676"/>
        <end position="694"/>
    </location>
</feature>
<reference evidence="5 6" key="1">
    <citation type="submission" date="2024-01" db="EMBL/GenBank/DDBJ databases">
        <title>Genome assemblies of Stephania.</title>
        <authorList>
            <person name="Yang L."/>
        </authorList>
    </citation>
    <scope>NUCLEOTIDE SEQUENCE [LARGE SCALE GENOMIC DNA]</scope>
    <source>
        <strain evidence="5">QJT</strain>
        <tissue evidence="5">Leaf</tissue>
    </source>
</reference>
<comment type="caution">
    <text evidence="5">The sequence shown here is derived from an EMBL/GenBank/DDBJ whole genome shotgun (WGS) entry which is preliminary data.</text>
</comment>
<feature type="region of interest" description="Disordered" evidence="3">
    <location>
        <begin position="1075"/>
        <end position="1128"/>
    </location>
</feature>
<feature type="compositionally biased region" description="Basic and acidic residues" evidence="3">
    <location>
        <begin position="195"/>
        <end position="217"/>
    </location>
</feature>
<dbReference type="GO" id="GO:0051087">
    <property type="term" value="F:protein-folding chaperone binding"/>
    <property type="evidence" value="ECO:0007669"/>
    <property type="project" value="InterPro"/>
</dbReference>
<feature type="domain" description="BAG" evidence="4">
    <location>
        <begin position="582"/>
        <end position="656"/>
    </location>
</feature>
<keyword evidence="6" id="KW-1185">Reference proteome</keyword>
<dbReference type="InterPro" id="IPR036533">
    <property type="entry name" value="BAG_dom_sf"/>
</dbReference>
<feature type="compositionally biased region" description="Basic and acidic residues" evidence="3">
    <location>
        <begin position="544"/>
        <end position="554"/>
    </location>
</feature>
<feature type="compositionally biased region" description="Basic and acidic residues" evidence="3">
    <location>
        <begin position="393"/>
        <end position="404"/>
    </location>
</feature>
<dbReference type="Proteomes" id="UP001417504">
    <property type="component" value="Unassembled WGS sequence"/>
</dbReference>
<evidence type="ECO:0000313" key="6">
    <source>
        <dbReference type="Proteomes" id="UP001417504"/>
    </source>
</evidence>
<keyword evidence="2" id="KW-0175">Coiled coil</keyword>
<feature type="coiled-coil region" evidence="2">
    <location>
        <begin position="583"/>
        <end position="610"/>
    </location>
</feature>
<feature type="compositionally biased region" description="Polar residues" evidence="3">
    <location>
        <begin position="300"/>
        <end position="316"/>
    </location>
</feature>
<dbReference type="AlphaFoldDB" id="A0AAP0F724"/>
<feature type="compositionally biased region" description="Polar residues" evidence="3">
    <location>
        <begin position="1185"/>
        <end position="1198"/>
    </location>
</feature>
<dbReference type="PANTHER" id="PTHR33322:SF16">
    <property type="entry name" value="BAG FAMILY MOLECULAR CHAPERONE REGULATOR 6"/>
    <property type="match status" value="1"/>
</dbReference>
<feature type="compositionally biased region" description="Basic and acidic residues" evidence="3">
    <location>
        <begin position="973"/>
        <end position="990"/>
    </location>
</feature>
<dbReference type="PROSITE" id="PS50096">
    <property type="entry name" value="IQ"/>
    <property type="match status" value="1"/>
</dbReference>
<feature type="compositionally biased region" description="Basic and acidic residues" evidence="3">
    <location>
        <begin position="371"/>
        <end position="381"/>
    </location>
</feature>
<feature type="compositionally biased region" description="Polar residues" evidence="3">
    <location>
        <begin position="498"/>
        <end position="512"/>
    </location>
</feature>
<keyword evidence="1" id="KW-0143">Chaperone</keyword>
<organism evidence="5 6">
    <name type="scientific">Stephania japonica</name>
    <dbReference type="NCBI Taxonomy" id="461633"/>
    <lineage>
        <taxon>Eukaryota</taxon>
        <taxon>Viridiplantae</taxon>
        <taxon>Streptophyta</taxon>
        <taxon>Embryophyta</taxon>
        <taxon>Tracheophyta</taxon>
        <taxon>Spermatophyta</taxon>
        <taxon>Magnoliopsida</taxon>
        <taxon>Ranunculales</taxon>
        <taxon>Menispermaceae</taxon>
        <taxon>Menispermoideae</taxon>
        <taxon>Cissampelideae</taxon>
        <taxon>Stephania</taxon>
    </lineage>
</organism>
<evidence type="ECO:0000256" key="1">
    <source>
        <dbReference type="ARBA" id="ARBA00023186"/>
    </source>
</evidence>
<feature type="compositionally biased region" description="Basic and acidic residues" evidence="3">
    <location>
        <begin position="1105"/>
        <end position="1128"/>
    </location>
</feature>
<evidence type="ECO:0000259" key="4">
    <source>
        <dbReference type="PROSITE" id="PS51035"/>
    </source>
</evidence>
<evidence type="ECO:0000256" key="3">
    <source>
        <dbReference type="SAM" id="MobiDB-lite"/>
    </source>
</evidence>
<dbReference type="SUPFAM" id="SSF63491">
    <property type="entry name" value="BAG domain"/>
    <property type="match status" value="1"/>
</dbReference>
<dbReference type="PROSITE" id="PS51035">
    <property type="entry name" value="BAG"/>
    <property type="match status" value="1"/>
</dbReference>
<feature type="compositionally biased region" description="Basic and acidic residues" evidence="3">
    <location>
        <begin position="832"/>
        <end position="852"/>
    </location>
</feature>
<feature type="region of interest" description="Disordered" evidence="3">
    <location>
        <begin position="924"/>
        <end position="1007"/>
    </location>
</feature>
<feature type="region of interest" description="Disordered" evidence="3">
    <location>
        <begin position="293"/>
        <end position="463"/>
    </location>
</feature>
<sequence>MAPVCSRYMDSFPHPNPTGNQMQFCHPWPAMWGNPMPPRMNVEQSESPQGYGAWSYGSNCGYPSSWECHNCCQHGHPPHHSYYGFRPPCNHFPQPQQPMFCYHGPYPPYQEAQPSYNIPVLRYASEQPHYEYDKSGMGSLCAMCLNKCDARDGSGVRIDEHDAEAERKENNAFAPMKFDMNGGYPVVWMPSEYMKNKDNDKEKEKGESKQSEMEPRIRNGQWPSSVKNDRDGNGPSMMEPKEWNGWFPLDLNNIKSVMQDGARRAGDQDQRIDHKDKIPFPLLWLRDSDKRDNGWKKNVEVSNSPKPSEQQPTTFKVISVKQPENKKTMEDSASSKPAELQPVMFKLIPVKQPNNNDSGDEKVVESNVPSSKEKEVKDIPVKRNGTPASQSSEMKEKKALDNKEKRKSPSPPKGSNLPPICLRVDPVPKKKNGNGTSRSPSPPSHKCNVQESSNESSKISNALAEKNVPQLGAKLLEAVEEKQEVVLGRKEIEVAKGKNSQTSAVESRTPQDVTEKQDTSGVETPATVKSKGGQTTVMDDDKPEQDKKEKKSVSEPDAATIVQSAYRGYEVRKWEPMKKLKQIAKVREQANELRKRIETLESSTEGEKERIVLGEMIMNLLLQLDTIQGLHPTVREIRKSVARELVLLQEKLDSMTSRNDEKKQLSGLCETVVKDGNEAASEREHELTAWKEESEQSESMNQLDTSSSTKVVSESMEGDVQSPNKTTELPSTNGDGMRPKVDDGDHAGASAELKNEEAFISSEMENMNKGIGVLQVPATYSTMLEQGADSETKELTGSSGEADTELVGSGPKADDDQQQTPSLSLVDEDKVEDSCEKPDRNQDVNEPSECKQEVTANVESIIGDKLVKNKNMDEELDARLPETNVVKSSVEMLCESSTGVGEPVARLLAGPLQVVDDVEMPLDDNVEQTVTSEEQERENPSENKAFQVNKEALENASKSGEAPLIELVQGETNEERDAGPEHNEGDKKSNLIEPPVEPNGVINAPPVDISDAVNARVPQNVEAMVRKEHESDEEVLLPETEMSGISTPPPSGEARVSSCPCLGLEPIEVSDIEKKERKPFTAATEEAVTAKEELTDLASTSAEATEEKIHAHSTTKEPRQGGTISDEKKLVKVNEKLREMLEKLMEAGMQQITAISELNGRVKDLEKRLSRKKKMRISKPKKDFSANTMSRKSASCAM</sequence>
<accession>A0AAP0F724</accession>